<evidence type="ECO:0000256" key="8">
    <source>
        <dbReference type="ARBA" id="ARBA00023128"/>
    </source>
</evidence>
<keyword evidence="3" id="KW-0597">Phosphoprotein</keyword>
<evidence type="ECO:0000256" key="7">
    <source>
        <dbReference type="ARBA" id="ARBA00023052"/>
    </source>
</evidence>
<protein>
    <recommendedName>
        <fullName evidence="11">Pyruvate dehydrogenase E1 component subunit alpha</fullName>
        <ecNumber evidence="11">1.2.4.1</ecNumber>
    </recommendedName>
</protein>
<evidence type="ECO:0000313" key="13">
    <source>
        <dbReference type="Proteomes" id="UP000046393"/>
    </source>
</evidence>
<accession>A0A0N5ANL7</accession>
<dbReference type="InterPro" id="IPR050642">
    <property type="entry name" value="PDH_E1_Alpha_Subunit"/>
</dbReference>
<dbReference type="STRING" id="451379.A0A0N5ANL7"/>
<dbReference type="GO" id="GO:0046872">
    <property type="term" value="F:metal ion binding"/>
    <property type="evidence" value="ECO:0007669"/>
    <property type="project" value="UniProtKB-KW"/>
</dbReference>
<evidence type="ECO:0000256" key="6">
    <source>
        <dbReference type="ARBA" id="ARBA00023002"/>
    </source>
</evidence>
<comment type="function">
    <text evidence="11">The pyruvate dehydrogenase complex catalyzes the overall conversion of pyruvate to acetyl-CoA and CO(2).</text>
</comment>
<dbReference type="EC" id="1.2.4.1" evidence="11"/>
<evidence type="ECO:0000256" key="11">
    <source>
        <dbReference type="RuleBase" id="RU361139"/>
    </source>
</evidence>
<feature type="domain" description="Dehydrogenase E1 component" evidence="12">
    <location>
        <begin position="61"/>
        <end position="355"/>
    </location>
</feature>
<name>A0A0N5ANL7_9BILA</name>
<evidence type="ECO:0000256" key="4">
    <source>
        <dbReference type="ARBA" id="ARBA00022723"/>
    </source>
</evidence>
<comment type="cofactor">
    <cofactor evidence="1 11">
        <name>thiamine diphosphate</name>
        <dbReference type="ChEBI" id="CHEBI:58937"/>
    </cofactor>
</comment>
<evidence type="ECO:0000256" key="10">
    <source>
        <dbReference type="ARBA" id="ARBA00051231"/>
    </source>
</evidence>
<evidence type="ECO:0000256" key="3">
    <source>
        <dbReference type="ARBA" id="ARBA00022553"/>
    </source>
</evidence>
<keyword evidence="5" id="KW-0809">Transit peptide</keyword>
<comment type="catalytic activity">
    <reaction evidence="10 11">
        <text>N(6)-[(R)-lipoyl]-L-lysyl-[protein] + pyruvate + H(+) = N(6)-[(R)-S(8)-acetyldihydrolipoyl]-L-lysyl-[protein] + CO2</text>
        <dbReference type="Rhea" id="RHEA:19189"/>
        <dbReference type="Rhea" id="RHEA-COMP:10474"/>
        <dbReference type="Rhea" id="RHEA-COMP:10478"/>
        <dbReference type="ChEBI" id="CHEBI:15361"/>
        <dbReference type="ChEBI" id="CHEBI:15378"/>
        <dbReference type="ChEBI" id="CHEBI:16526"/>
        <dbReference type="ChEBI" id="CHEBI:83099"/>
        <dbReference type="ChEBI" id="CHEBI:83111"/>
        <dbReference type="EC" id="1.2.4.1"/>
    </reaction>
</comment>
<evidence type="ECO:0000256" key="1">
    <source>
        <dbReference type="ARBA" id="ARBA00001964"/>
    </source>
</evidence>
<keyword evidence="4" id="KW-0479">Metal-binding</keyword>
<dbReference type="Proteomes" id="UP000046393">
    <property type="component" value="Unplaced"/>
</dbReference>
<sequence>LFFQNVGLSSSIYQNGIIALTARYVSNEAALQTKPFKLYKLDSGPNTNVTLTRDDALKYYRQMQTIRRMETAAGNLYKAKKIRGFCHLYSGQEACAVGMKASMDPDDAAITSYRCHAWTYLCGGSITGVLAELTGRVSGNVHGKGGSMHMYAPNFYGGNGIVGAQEPLGTGVAFAMKYRNQKNVCLTLYGDGAANQGQFFESTNMAKLWNLPVLYVCENNLYGMGTSAVRSSASTEYYARGDYVPGIWCDGMDVLSVREVIRFGKEYCNAGKGPLMIELATYRYGGHSMSDPGTSYRTRDEIQEVRKTRDPITSFKDKIITAGLATEEEIKALDKEVKKEVDAATKSAENDPIAPLEILYADVYANTPNQFVRGVTLEGSSVQAYATSAEAIKAKQQ</sequence>
<dbReference type="Pfam" id="PF00676">
    <property type="entry name" value="E1_dh"/>
    <property type="match status" value="1"/>
</dbReference>
<dbReference type="GO" id="GO:0006086">
    <property type="term" value="P:pyruvate decarboxylation to acetyl-CoA"/>
    <property type="evidence" value="ECO:0007669"/>
    <property type="project" value="InterPro"/>
</dbReference>
<keyword evidence="7 11" id="KW-0786">Thiamine pyrophosphate</keyword>
<evidence type="ECO:0000259" key="12">
    <source>
        <dbReference type="Pfam" id="PF00676"/>
    </source>
</evidence>
<dbReference type="AlphaFoldDB" id="A0A0N5ANL7"/>
<dbReference type="FunFam" id="3.40.50.970:FF:000013">
    <property type="entry name" value="Pyruvate dehydrogenase E1 component subunit alpha"/>
    <property type="match status" value="1"/>
</dbReference>
<dbReference type="GO" id="GO:0005759">
    <property type="term" value="C:mitochondrial matrix"/>
    <property type="evidence" value="ECO:0007669"/>
    <property type="project" value="UniProtKB-SubCell"/>
</dbReference>
<reference evidence="14" key="1">
    <citation type="submission" date="2017-02" db="UniProtKB">
        <authorList>
            <consortium name="WormBaseParasite"/>
        </authorList>
    </citation>
    <scope>IDENTIFICATION</scope>
</reference>
<dbReference type="Gene3D" id="3.40.50.970">
    <property type="match status" value="1"/>
</dbReference>
<keyword evidence="13" id="KW-1185">Reference proteome</keyword>
<dbReference type="WBParaSite" id="SMUV_0000620901-mRNA-1">
    <property type="protein sequence ID" value="SMUV_0000620901-mRNA-1"/>
    <property type="gene ID" value="SMUV_0000620901"/>
</dbReference>
<organism evidence="13 14">
    <name type="scientific">Syphacia muris</name>
    <dbReference type="NCBI Taxonomy" id="451379"/>
    <lineage>
        <taxon>Eukaryota</taxon>
        <taxon>Metazoa</taxon>
        <taxon>Ecdysozoa</taxon>
        <taxon>Nematoda</taxon>
        <taxon>Chromadorea</taxon>
        <taxon>Rhabditida</taxon>
        <taxon>Spirurina</taxon>
        <taxon>Oxyuridomorpha</taxon>
        <taxon>Oxyuroidea</taxon>
        <taxon>Oxyuridae</taxon>
        <taxon>Syphacia</taxon>
    </lineage>
</organism>
<evidence type="ECO:0000313" key="14">
    <source>
        <dbReference type="WBParaSite" id="SMUV_0000620901-mRNA-1"/>
    </source>
</evidence>
<dbReference type="PANTHER" id="PTHR11516:SF60">
    <property type="entry name" value="PYRUVATE DEHYDROGENASE E1 COMPONENT SUBUNIT ALPHA"/>
    <property type="match status" value="1"/>
</dbReference>
<dbReference type="InterPro" id="IPR017597">
    <property type="entry name" value="Pyrv_DH_E1_asu_subgrp-y"/>
</dbReference>
<comment type="subcellular location">
    <subcellularLocation>
        <location evidence="2">Mitochondrion matrix</location>
    </subcellularLocation>
</comment>
<dbReference type="GO" id="GO:0004739">
    <property type="term" value="F:pyruvate dehydrogenase (acetyl-transferring) activity"/>
    <property type="evidence" value="ECO:0007669"/>
    <property type="project" value="UniProtKB-UniRule"/>
</dbReference>
<keyword evidence="6 11" id="KW-0560">Oxidoreductase</keyword>
<keyword evidence="8" id="KW-0496">Mitochondrion</keyword>
<proteinExistence type="predicted"/>
<evidence type="ECO:0000256" key="9">
    <source>
        <dbReference type="ARBA" id="ARBA00023317"/>
    </source>
</evidence>
<evidence type="ECO:0000256" key="5">
    <source>
        <dbReference type="ARBA" id="ARBA00022946"/>
    </source>
</evidence>
<dbReference type="InterPro" id="IPR029061">
    <property type="entry name" value="THDP-binding"/>
</dbReference>
<dbReference type="NCBIfam" id="TIGR03182">
    <property type="entry name" value="PDH_E1_alph_y"/>
    <property type="match status" value="1"/>
</dbReference>
<dbReference type="InterPro" id="IPR001017">
    <property type="entry name" value="DH_E1"/>
</dbReference>
<keyword evidence="9 11" id="KW-0670">Pyruvate</keyword>
<dbReference type="PANTHER" id="PTHR11516">
    <property type="entry name" value="PYRUVATE DEHYDROGENASE E1 COMPONENT, ALPHA SUBUNIT BACTERIAL AND ORGANELLAR"/>
    <property type="match status" value="1"/>
</dbReference>
<evidence type="ECO:0000256" key="2">
    <source>
        <dbReference type="ARBA" id="ARBA00004305"/>
    </source>
</evidence>
<dbReference type="SUPFAM" id="SSF52518">
    <property type="entry name" value="Thiamin diphosphate-binding fold (THDP-binding)"/>
    <property type="match status" value="1"/>
</dbReference>
<dbReference type="CDD" id="cd02000">
    <property type="entry name" value="TPP_E1_PDC_ADC_BCADC"/>
    <property type="match status" value="1"/>
</dbReference>